<reference evidence="3 4" key="1">
    <citation type="submission" date="2019-05" db="EMBL/GenBank/DDBJ databases">
        <authorList>
            <person name="Farhan Ul Haque M."/>
        </authorList>
    </citation>
    <scope>NUCLEOTIDE SEQUENCE [LARGE SCALE GENOMIC DNA]</scope>
    <source>
        <strain evidence="3">2</strain>
    </source>
</reference>
<dbReference type="Proteomes" id="UP000485880">
    <property type="component" value="Unassembled WGS sequence"/>
</dbReference>
<feature type="transmembrane region" description="Helical" evidence="1">
    <location>
        <begin position="207"/>
        <end position="232"/>
    </location>
</feature>
<accession>A0A8B6M8W9</accession>
<feature type="transmembrane region" description="Helical" evidence="1">
    <location>
        <begin position="140"/>
        <end position="162"/>
    </location>
</feature>
<feature type="transmembrane region" description="Helical" evidence="1">
    <location>
        <begin position="288"/>
        <end position="306"/>
    </location>
</feature>
<evidence type="ECO:0000313" key="4">
    <source>
        <dbReference type="Proteomes" id="UP000485880"/>
    </source>
</evidence>
<feature type="transmembrane region" description="Helical" evidence="1">
    <location>
        <begin position="39"/>
        <end position="62"/>
    </location>
</feature>
<dbReference type="InterPro" id="IPR002656">
    <property type="entry name" value="Acyl_transf_3_dom"/>
</dbReference>
<protein>
    <recommendedName>
        <fullName evidence="2">Acyltransferase 3 domain-containing protein</fullName>
    </recommendedName>
</protein>
<feature type="transmembrane region" description="Helical" evidence="1">
    <location>
        <begin position="254"/>
        <end position="276"/>
    </location>
</feature>
<dbReference type="AlphaFoldDB" id="A0A8B6M8W9"/>
<dbReference type="Pfam" id="PF01757">
    <property type="entry name" value="Acyl_transf_3"/>
    <property type="match status" value="1"/>
</dbReference>
<gene>
    <name evidence="3" type="ORF">MPC4_40070</name>
</gene>
<keyword evidence="4" id="KW-1185">Reference proteome</keyword>
<keyword evidence="1" id="KW-0472">Membrane</keyword>
<proteinExistence type="predicted"/>
<feature type="domain" description="Acyltransferase 3" evidence="2">
    <location>
        <begin position="8"/>
        <end position="338"/>
    </location>
</feature>
<dbReference type="EMBL" id="CABFMQ020000098">
    <property type="protein sequence ID" value="VTZ51473.1"/>
    <property type="molecule type" value="Genomic_DNA"/>
</dbReference>
<evidence type="ECO:0000313" key="3">
    <source>
        <dbReference type="EMBL" id="VTZ51473.1"/>
    </source>
</evidence>
<sequence length="369" mass="40908">MAPGLSLYIDLFRFLAVLSIVISHGLVTQMGGDWLKFSLGLEAIEATFVLSGFVIAYVVATRERSLAVYSASRLARLWSIVLPALALTFILDAIGLRLSPAPYEGWGEYMGFDSPLLRLFLTAIFQNQTWFLEVSPLSNIPLWSIGYIAWYYAIFAAFMFSPRAWRNWIVAAVALFAGPQILLLMPGWLFGVWLYQRRDKLKLSPGWGLALYLGAPALIFALKTLHVSPWLFSMQRLLLGADVADRYLNIAENFLWQNLVGALICLHLLGAMAIAGRLGRLLRPAERAIRHAGALTFAIYAFHFPLELWIAAALHERPDGPVKTGAVVIGALVASAALGALVRPFYPRLKEALLLGFRKSGYRLAKALD</sequence>
<feature type="transmembrane region" description="Helical" evidence="1">
    <location>
        <begin position="74"/>
        <end position="96"/>
    </location>
</feature>
<organism evidence="3 4">
    <name type="scientific">Methylocella tundrae</name>
    <dbReference type="NCBI Taxonomy" id="227605"/>
    <lineage>
        <taxon>Bacteria</taxon>
        <taxon>Pseudomonadati</taxon>
        <taxon>Pseudomonadota</taxon>
        <taxon>Alphaproteobacteria</taxon>
        <taxon>Hyphomicrobiales</taxon>
        <taxon>Beijerinckiaceae</taxon>
        <taxon>Methylocella</taxon>
    </lineage>
</organism>
<feature type="transmembrane region" description="Helical" evidence="1">
    <location>
        <begin position="168"/>
        <end position="195"/>
    </location>
</feature>
<keyword evidence="1" id="KW-1133">Transmembrane helix</keyword>
<name>A0A8B6M8W9_METTU</name>
<feature type="transmembrane region" description="Helical" evidence="1">
    <location>
        <begin position="7"/>
        <end position="27"/>
    </location>
</feature>
<evidence type="ECO:0000259" key="2">
    <source>
        <dbReference type="Pfam" id="PF01757"/>
    </source>
</evidence>
<feature type="transmembrane region" description="Helical" evidence="1">
    <location>
        <begin position="326"/>
        <end position="346"/>
    </location>
</feature>
<evidence type="ECO:0000256" key="1">
    <source>
        <dbReference type="SAM" id="Phobius"/>
    </source>
</evidence>
<comment type="caution">
    <text evidence="3">The sequence shown here is derived from an EMBL/GenBank/DDBJ whole genome shotgun (WGS) entry which is preliminary data.</text>
</comment>
<dbReference type="GO" id="GO:0016747">
    <property type="term" value="F:acyltransferase activity, transferring groups other than amino-acyl groups"/>
    <property type="evidence" value="ECO:0007669"/>
    <property type="project" value="InterPro"/>
</dbReference>
<keyword evidence="1" id="KW-0812">Transmembrane</keyword>